<dbReference type="GO" id="GO:0016020">
    <property type="term" value="C:membrane"/>
    <property type="evidence" value="ECO:0007669"/>
    <property type="project" value="InterPro"/>
</dbReference>
<evidence type="ECO:0000256" key="5">
    <source>
        <dbReference type="ARBA" id="ARBA00023030"/>
    </source>
</evidence>
<evidence type="ECO:0000313" key="9">
    <source>
        <dbReference type="EnsemblMetazoa" id="G25542.1:cds"/>
    </source>
</evidence>
<dbReference type="EnsemblMetazoa" id="G25542.1">
    <property type="protein sequence ID" value="G25542.1:cds"/>
    <property type="gene ID" value="G25542"/>
</dbReference>
<dbReference type="InterPro" id="IPR004153">
    <property type="entry name" value="CXCXC_repeat"/>
</dbReference>
<evidence type="ECO:0000256" key="3">
    <source>
        <dbReference type="ARBA" id="ARBA00022525"/>
    </source>
</evidence>
<dbReference type="GO" id="GO:0008284">
    <property type="term" value="P:positive regulation of cell population proliferation"/>
    <property type="evidence" value="ECO:0007669"/>
    <property type="project" value="TreeGrafter"/>
</dbReference>
<evidence type="ECO:0000256" key="7">
    <source>
        <dbReference type="RuleBase" id="RU003818"/>
    </source>
</evidence>
<evidence type="ECO:0000259" key="8">
    <source>
        <dbReference type="PROSITE" id="PS50278"/>
    </source>
</evidence>
<dbReference type="PANTHER" id="PTHR11633:SF1">
    <property type="entry name" value="LD28763P"/>
    <property type="match status" value="1"/>
</dbReference>
<dbReference type="Pfam" id="PF03128">
    <property type="entry name" value="CXCXC"/>
    <property type="match status" value="1"/>
</dbReference>
<dbReference type="Gene3D" id="2.10.90.10">
    <property type="entry name" value="Cystine-knot cytokines"/>
    <property type="match status" value="1"/>
</dbReference>
<dbReference type="Proteomes" id="UP000005408">
    <property type="component" value="Unassembled WGS sequence"/>
</dbReference>
<evidence type="ECO:0000256" key="1">
    <source>
        <dbReference type="ARBA" id="ARBA00004613"/>
    </source>
</evidence>
<dbReference type="GO" id="GO:0051781">
    <property type="term" value="P:positive regulation of cell division"/>
    <property type="evidence" value="ECO:0007669"/>
    <property type="project" value="UniProtKB-KW"/>
</dbReference>
<protein>
    <recommendedName>
        <fullName evidence="8">Platelet-derived growth factor (PDGF) family profile domain-containing protein</fullName>
    </recommendedName>
</protein>
<evidence type="ECO:0000256" key="4">
    <source>
        <dbReference type="ARBA" id="ARBA00022729"/>
    </source>
</evidence>
<name>A0A8W8KY03_MAGGI</name>
<dbReference type="GO" id="GO:0070851">
    <property type="term" value="F:growth factor receptor binding"/>
    <property type="evidence" value="ECO:0007669"/>
    <property type="project" value="TreeGrafter"/>
</dbReference>
<comment type="similarity">
    <text evidence="2 7">Belongs to the PDGF/VEGF growth factor family.</text>
</comment>
<comment type="subcellular location">
    <subcellularLocation>
        <location evidence="1">Secreted</location>
    </subcellularLocation>
</comment>
<evidence type="ECO:0000256" key="2">
    <source>
        <dbReference type="ARBA" id="ARBA00006686"/>
    </source>
</evidence>
<keyword evidence="5 7" id="KW-0339">Growth factor</keyword>
<accession>A0A8W8KY03</accession>
<keyword evidence="3" id="KW-0964">Secreted</keyword>
<keyword evidence="10" id="KW-1185">Reference proteome</keyword>
<dbReference type="PANTHER" id="PTHR11633">
    <property type="entry name" value="PLATELET-DERIVED GROWTH FACTOR"/>
    <property type="match status" value="1"/>
</dbReference>
<reference evidence="9" key="1">
    <citation type="submission" date="2022-08" db="UniProtKB">
        <authorList>
            <consortium name="EnsemblMetazoa"/>
        </authorList>
    </citation>
    <scope>IDENTIFICATION</scope>
    <source>
        <strain evidence="9">05x7-T-G4-1.051#20</strain>
    </source>
</reference>
<dbReference type="SMART" id="SM00141">
    <property type="entry name" value="PDGF"/>
    <property type="match status" value="1"/>
</dbReference>
<dbReference type="SUPFAM" id="SSF57501">
    <property type="entry name" value="Cystine-knot cytokines"/>
    <property type="match status" value="1"/>
</dbReference>
<keyword evidence="6" id="KW-0497">Mitogen</keyword>
<dbReference type="GO" id="GO:0008083">
    <property type="term" value="F:growth factor activity"/>
    <property type="evidence" value="ECO:0007669"/>
    <property type="project" value="UniProtKB-KW"/>
</dbReference>
<evidence type="ECO:0000313" key="10">
    <source>
        <dbReference type="Proteomes" id="UP000005408"/>
    </source>
</evidence>
<sequence>MPQEKGLTYYQKTRAMDILMRACFFLSLVLCSLAQPDLELLKNMTRTEDFLQLMRKNGRPVTLSEIINSDEAREHVGGELSMSDLAQYDYCSPRYQCVVIPRYTDPNVIYYPPCTRVLRCGGCAPSEVLTCAPKQTSVKHVVVFKSTIPYPGSPSTDYEGLQLVNITQHDSCEPTCTVKPYHCNPLQSFIARECRCMCTNRGSVRCAPNQVWDEDTCSCKCAQTIDNCPGFSRFSDSTCGCELRQGVSGMTDEEIRNLLELAAQVTTPAPTTAAPTLPPLVLNFPNAPCRPLVPCPAGTTPKISTINGRCQCMLQFSFPRLPQLRRRRQALERRRLLRNAGRV</sequence>
<dbReference type="PROSITE" id="PS50278">
    <property type="entry name" value="PDGF_2"/>
    <property type="match status" value="1"/>
</dbReference>
<dbReference type="InterPro" id="IPR029034">
    <property type="entry name" value="Cystine-knot_cytokine"/>
</dbReference>
<dbReference type="Pfam" id="PF00341">
    <property type="entry name" value="PDGF"/>
    <property type="match status" value="1"/>
</dbReference>
<keyword evidence="4" id="KW-0732">Signal</keyword>
<proteinExistence type="inferred from homology"/>
<dbReference type="InterPro" id="IPR000072">
    <property type="entry name" value="PDGF/VEGF_dom"/>
</dbReference>
<feature type="domain" description="Platelet-derived growth factor (PDGF) family profile" evidence="8">
    <location>
        <begin position="107"/>
        <end position="173"/>
    </location>
</feature>
<evidence type="ECO:0000256" key="6">
    <source>
        <dbReference type="ARBA" id="ARBA00023246"/>
    </source>
</evidence>
<dbReference type="AlphaFoldDB" id="A0A8W8KY03"/>
<organism evidence="9 10">
    <name type="scientific">Magallana gigas</name>
    <name type="common">Pacific oyster</name>
    <name type="synonym">Crassostrea gigas</name>
    <dbReference type="NCBI Taxonomy" id="29159"/>
    <lineage>
        <taxon>Eukaryota</taxon>
        <taxon>Metazoa</taxon>
        <taxon>Spiralia</taxon>
        <taxon>Lophotrochozoa</taxon>
        <taxon>Mollusca</taxon>
        <taxon>Bivalvia</taxon>
        <taxon>Autobranchia</taxon>
        <taxon>Pteriomorphia</taxon>
        <taxon>Ostreida</taxon>
        <taxon>Ostreoidea</taxon>
        <taxon>Ostreidae</taxon>
        <taxon>Magallana</taxon>
    </lineage>
</organism>
<dbReference type="GO" id="GO:0005615">
    <property type="term" value="C:extracellular space"/>
    <property type="evidence" value="ECO:0007669"/>
    <property type="project" value="TreeGrafter"/>
</dbReference>